<feature type="domain" description="THAP-type" evidence="23">
    <location>
        <begin position="2234"/>
        <end position="2312"/>
    </location>
</feature>
<dbReference type="InterPro" id="IPR012920">
    <property type="entry name" value="rRNA_MeTfrase_SPB1-like_C"/>
</dbReference>
<protein>
    <recommendedName>
        <fullName evidence="19">Putative rRNA methyltransferase</fullName>
        <ecNumber evidence="19">2.1.1.-</ecNumber>
    </recommendedName>
    <alternativeName>
        <fullName evidence="19">2'-O-ribose RNA methyltransferase SPB1 homolog</fullName>
    </alternativeName>
</protein>
<dbReference type="Pfam" id="PF25064">
    <property type="entry name" value="ARM_TT21_5th"/>
    <property type="match status" value="1"/>
</dbReference>
<evidence type="ECO:0000256" key="11">
    <source>
        <dbReference type="ARBA" id="ARBA00022763"/>
    </source>
</evidence>
<sequence>MSDPLLNANLLYHLREKNYFSVLQLLRGKEDLLDDSFNRLLLGIALLMTDNADEATAEFEKIPGNSNVHLGAKMGLIQALRTRDKLDEQRMAALQASLDAIKAKPSQMELYSFATVLFFTGQYEEADKALNQLLTNFPHAPEALILKGWLELAQSSNTKKALQYVEQGASMNNFRSDPNVLLARAKCAELSGKVDDALEQLGKICITSESFLPAMVERAKLFLGKRNWEAFAAEAQSCKEMSVNDYCSLNLWILAQITYYGSYAEASKCMTQLSNGAVQVGLRSAGFMCDVILVYIRSSGRDPHVLEGARRLVEGIQKKDGNNGDVKCLLGELYRMKRSYTNSLKEYQAASLLQKSSLPSLSGIAHCFITQRQMNDGEAQMELITAVDSGWQQSAEGSFLLCLMSIQRSKDLTSLDAALDDLNAKFQKHIENINSTRDLQKQLSDHICSTALSILASLLEYIPGLLAVFFLKACFHILRDDVDKATEELRECLAKDAENSSVYLLLAEISLRQGNYNEAKSTLEAAVSYDFNVRHQPNYHLIRARLAAALNDTKEAIAILNNAVKLHCLNSPKAGAAEQSFFEYESLESIKFKIRLELAKLLQLNGDLAEAEELLTDLSQQHDEDQEGQIILSQCDLLLKRNDVNKALNLLSEISSDKWYYVQARKVMADIYLTYRKDKRQYIACFKEMMHSSPTPEIFIAAGEAYARILEMEKAIEMYETALRKNPKDFALTRTIGQTYVRSHNYLKASSSRQTTISLLTIPLQAVSYFEAALKKSGHDLIRYDLALLLLKLGKTDKCERYLRQYFDAFKSQDEKKSSDLKLAAKFYELYSRLYLEMNQHELSIETLQKAKNLYLELAKSERSVRGEDNVEHLLQACRLSQSIGNFYEGQHAYSKAAVYYTEGLKYDAKNIKLMLNLAHIYLITNNLEECHQQCRAVMKIDKNNDEATLLLADLMYQKNEMSTALDLFKSLLERNPNQYHALLRVMEFSLRMGTTDDVESLFTSALTRNRRAMTDSGFNYCKGFYEWKTGNSSGALSFFSKARKDAQWGEQATYNMIEILLNPDNKVIGSDAWEKDQLQEADVSLENHSTGNVHLKMAEMYLKELRFKQKNDFKYKLMENLLLLASKDKTAPEKVLNNLLRMGGDDASQDESNVGVILGLARVYRILKQNAKAKVCLKKTLNAPWNFENANWLEQCWLLLADIYIGQSKNEHALEVLKTCVKYNASCIKAMDYMGTISQKLQLWKNATTDYEKAWKLSRQRDADIGYKLAYCYLKAKMYVAAIDTCHAVLRLCPDYPKNNSAPLGIDATKQTTELSNPSYSSFGDQVIVLNCEKSLVNWRSLFFIFTLLKVRFSFKEMGKKKIGKQRRDKYYALAKEAGYRSRAAFKLIQLNQKFKFLEQSVCLVDLCAAPGGWMQVASQFMPVSKLLIGVDLVPIRPLPNAITIQGDITTDSCKVAVKKQLQTWNADCVLHDGSPNVGKSWHHDAFQQAQLTLQALKLAVDILRPGGWFVTKLFRSKDHPALVEVFRKLFTKVQVTKPQASRQESAEVFVVCQGFQPKNIKTVSLQYKKLLHFSYYAIVFLRINALYPEKQKRKAEGYADGAVTLFNKVNALDFVTSDDYLEVLGSANELILDDARLLAHPDTDDEVKTLCKDVKVLGRKEIRQLMKWRRQMRQHLKSLQEKPEPAKEGPEEPDEETVIDNQVASAVEDERKDAKRKRRKSMKEKRRYKRKLEYEMVVPGDEPVTAEEQNLFSIHRVVTQAKKPKRIDAVTDDSDADDLSDEDGFDQEEKSQWYDKIKSIVDEATKEDDVKVVTKRWFGDEDTEDIEMENEDFEIDRLMGKSRKGKRKDVSESAEQTEASDDLEKNSETQQGAEGMDAAYLHMSSLNLTSTESGMVDDSGDSIWEMENGNTSAAGKGSQCEWDGQILRLRLTDGRKKEAKHLSAEELALGQLWIHSSKTRRDIVDAGFNRYANNDENLPDWFVADEKKHYRANLPVTKEAVELYKRRQMEINARPIKKVVEAKMRKKRRALKRMERVRKKAESLLDNEGMTDVEKRRELKNASNGSQRRSRFYGRLLDVAVDAIKYGSLINDKAGEISKKLIDFTNGLRDLRYLAFSLLHKKCVLFEHLQLFHCNFAQLVSCFVALKVGQTSGADVLERFKVLLIATLSGLNFVQILVLAPLEFRSQLLQQLHMSDDHVRAEVLHSLHFFSNLKSADFGKLRNRDGITFSTMSSHSCVVKGCPKVESGGYLFAFPKQEDQRKQWLQLLQLTEEEIGNNGYVCGRHFNKKHLFRQTNGTIAIHLEAIPEPVFHSERGSNRLFGLGVFKRPLCLTIDALCSQTNVKLLKKKLSTYSLRSSTVSSSGQQPADFLQGLDNRLADSMERKRRQTTESAQSSGAYFRPNCLREYVSTCLQHSSRQKRTFWTRCFVSFFQRAATTSRVNMDNRPTSKKRMPTRHSTPTSLRLALQGEIDDGLRSIGREKLLSQESENGESLTHSYQPNSTYHFSQLPSSLRCFSEASKKSMPTRSANVKAAKGRYHAEKRAAGHYAKMITCKLFLPHLESSANNDAAKNNDCQECANGFRAMESHVKRLDSKLDAILALLESLKGGASAEKAANSAFKSPPKRRAKIPKLKDIKSLARPSVSLRRPEKQTDEPKVKEKFPPPKPVQSSRNVRPTKVIKTEASSNGHAQKVDLIIYSDLDMAMGKAVLMFLGRGFSTYHLRTFGSSVLSDVSPVVLNNCIEQLTNEGLLKSLGQLELRFPNVNSKTQVNLEVFKKSPPTVVASQQLAPYKCFEEFKIETKQREKKGEKISYLNNGSAIRQNDECVVTSGTRVRGRIQSGAIFMNTLSAPICCRFSLPMSKKTISLAEEILFSGSFRSEESSDFFESPPASSTSSSMAISVETCPACAKVLDHYSIVQRQQHINNCLDSAANHQTLIRKHELWMQTTDCPLCCQPLNSGPFRQAHLKRCGKAHNVAPSELLRLMQVQEKIAETRKQSGLPHTKLKKPTLSSVRNETAAREKDVPKSYAAPKAFHCLMFLFRVFDEQVHLAQALSRSLLENDVPQMQLPTSSKSLKQTLLPTKLEMSSPKTRLGILESRLSELLVRCLSSVETQEKRSKPMYLWPSFETDGPVYNPLVMADASDPEDIAPEKMEPVKEEPKNNLVALQKQRIELLLGDMASLLESDVDMDVEMFCGPSFERCKAHSLILKSRCPSLLKCASKRPGGRYDLFLPEITVDCMRTFLRYLYFADEEFFNSLPPDTVIEVLQRFPPSGWNSELTSGPTEQRSHDVPCIPAERDNTDDAAPEDHSFVDSLLNREYGVDYALEDDNVIDLTLDEPAHHTGLLSSLNVEACSSPTNEDDCVPVGSRVENASCKNSEIQEYNITPKSESMHNSATIASTEQPRMRDRSTLSVFGVEAFSLDNSAGDIFEQCSFKATDDLNINSPPEYCPQLSPEIALQTSKEESRTGSPLPTVRTEVCNESVVQVDAVSVAKSNFSSPSSRMSRKLVKNAILRTPVMQKLKQQGLTVIKTESVTPALDLTNMTTPELQVKLRRYGVRALPKRKAVAVLERIYNETHPYVHENGSIEVAAVQPPVIRRKRKVKEASSSKEASPKKCNKQDVIEEYSLYQLAEERISLEESFIPCVSAVNSPEKKVGTVSDDDTLRQLLTSNADIYEDILTYKPLNLKSVHRRLRHEGARCSLKSFLNYLDAQCITFSMKRFDEEQ</sequence>
<feature type="repeat" description="TPR" evidence="21">
    <location>
        <begin position="696"/>
        <end position="729"/>
    </location>
</feature>
<dbReference type="Gene3D" id="6.20.210.20">
    <property type="entry name" value="THAP domain"/>
    <property type="match status" value="1"/>
</dbReference>
<gene>
    <name evidence="24" type="ORF">M514_06353</name>
</gene>
<evidence type="ECO:0000256" key="9">
    <source>
        <dbReference type="ARBA" id="ARBA00022723"/>
    </source>
</evidence>
<dbReference type="InterPro" id="IPR056835">
    <property type="entry name" value="ARM_TT21_5th"/>
</dbReference>
<dbReference type="PANTHER" id="PTHR14699">
    <property type="entry name" value="STI2 PROTEIN-RELATED"/>
    <property type="match status" value="1"/>
</dbReference>
<dbReference type="InterPro" id="IPR040364">
    <property type="entry name" value="TTC21A/TTC21B"/>
</dbReference>
<feature type="compositionally biased region" description="Basic and acidic residues" evidence="22">
    <location>
        <begin position="1680"/>
        <end position="1692"/>
    </location>
</feature>
<feature type="region of interest" description="Disordered" evidence="22">
    <location>
        <begin position="2997"/>
        <end position="3020"/>
    </location>
</feature>
<keyword evidence="16" id="KW-0233">DNA recombination</keyword>
<feature type="binding site" evidence="19">
    <location>
        <position position="1474"/>
    </location>
    <ligand>
        <name>S-adenosyl-L-methionine</name>
        <dbReference type="ChEBI" id="CHEBI:59789"/>
    </ligand>
</feature>
<feature type="binding site" evidence="19">
    <location>
        <position position="1413"/>
    </location>
    <ligand>
        <name>S-adenosyl-L-methionine</name>
        <dbReference type="ChEBI" id="CHEBI:59789"/>
    </ligand>
</feature>
<dbReference type="InterPro" id="IPR056833">
    <property type="entry name" value="ARM_TT21_N"/>
</dbReference>
<dbReference type="InterPro" id="IPR056834">
    <property type="entry name" value="ARM_TT21_C"/>
</dbReference>
<feature type="coiled-coil region" evidence="19">
    <location>
        <begin position="601"/>
        <end position="628"/>
    </location>
</feature>
<evidence type="ECO:0000256" key="14">
    <source>
        <dbReference type="ARBA" id="ARBA00022833"/>
    </source>
</evidence>
<organism evidence="24">
    <name type="scientific">Trichuris suis</name>
    <name type="common">pig whipworm</name>
    <dbReference type="NCBI Taxonomy" id="68888"/>
    <lineage>
        <taxon>Eukaryota</taxon>
        <taxon>Metazoa</taxon>
        <taxon>Ecdysozoa</taxon>
        <taxon>Nematoda</taxon>
        <taxon>Enoplea</taxon>
        <taxon>Dorylaimia</taxon>
        <taxon>Trichinellida</taxon>
        <taxon>Trichuridae</taxon>
        <taxon>Trichuris</taxon>
    </lineage>
</organism>
<feature type="region of interest" description="Disordered" evidence="22">
    <location>
        <begin position="2615"/>
        <end position="2677"/>
    </location>
</feature>
<evidence type="ECO:0000256" key="10">
    <source>
        <dbReference type="ARBA" id="ARBA00022737"/>
    </source>
</evidence>
<dbReference type="InterPro" id="IPR028589">
    <property type="entry name" value="SPB1-like"/>
</dbReference>
<dbReference type="GO" id="GO:0030991">
    <property type="term" value="C:intraciliary transport particle A"/>
    <property type="evidence" value="ECO:0007669"/>
    <property type="project" value="TreeGrafter"/>
</dbReference>
<dbReference type="FunFam" id="3.40.50.150:FF:000004">
    <property type="entry name" value="AdoMet-dependent rRNA methyltransferase SPB1"/>
    <property type="match status" value="1"/>
</dbReference>
<dbReference type="Pfam" id="PF25062">
    <property type="entry name" value="ARM_TT21_N"/>
    <property type="match status" value="1"/>
</dbReference>
<dbReference type="InterPro" id="IPR018574">
    <property type="entry name" value="Structure-sp_endonuc_su_Slx4"/>
</dbReference>
<evidence type="ECO:0000256" key="12">
    <source>
        <dbReference type="ARBA" id="ARBA00022771"/>
    </source>
</evidence>
<comment type="similarity">
    <text evidence="2">Belongs to the SLX4 family.</text>
</comment>
<feature type="repeat" description="TPR" evidence="21">
    <location>
        <begin position="946"/>
        <end position="979"/>
    </location>
</feature>
<dbReference type="GO" id="GO:0005929">
    <property type="term" value="C:cilium"/>
    <property type="evidence" value="ECO:0007669"/>
    <property type="project" value="GOC"/>
</dbReference>
<keyword evidence="13 21" id="KW-0802">TPR repeat</keyword>
<evidence type="ECO:0000256" key="20">
    <source>
        <dbReference type="PROSITE-ProRule" id="PRU00309"/>
    </source>
</evidence>
<dbReference type="GO" id="GO:0006260">
    <property type="term" value="P:DNA replication"/>
    <property type="evidence" value="ECO:0007669"/>
    <property type="project" value="InterPro"/>
</dbReference>
<dbReference type="SUPFAM" id="SSF81901">
    <property type="entry name" value="HCP-like"/>
    <property type="match status" value="1"/>
</dbReference>
<evidence type="ECO:0000256" key="15">
    <source>
        <dbReference type="ARBA" id="ARBA00023125"/>
    </source>
</evidence>
<name>A0A085NPT6_9BILA</name>
<keyword evidence="17" id="KW-0234">DNA repair</keyword>
<dbReference type="InterPro" id="IPR002877">
    <property type="entry name" value="RNA_MeTrfase_FtsJ_dom"/>
</dbReference>
<dbReference type="HAMAP" id="MF_03163">
    <property type="entry name" value="RNA_methyltr_E_SPB1"/>
    <property type="match status" value="1"/>
</dbReference>
<proteinExistence type="inferred from homology"/>
<dbReference type="GO" id="GO:0008649">
    <property type="term" value="F:rRNA methyltransferase activity"/>
    <property type="evidence" value="ECO:0007669"/>
    <property type="project" value="UniProtKB-UniRule"/>
</dbReference>
<dbReference type="SMART" id="SM00980">
    <property type="entry name" value="THAP"/>
    <property type="match status" value="1"/>
</dbReference>
<dbReference type="SMART" id="SM00028">
    <property type="entry name" value="TPR"/>
    <property type="match status" value="16"/>
</dbReference>
<evidence type="ECO:0000256" key="16">
    <source>
        <dbReference type="ARBA" id="ARBA00023172"/>
    </source>
</evidence>
<dbReference type="PANTHER" id="PTHR14699:SF0">
    <property type="entry name" value="TETRATRICOPEPTIDE REPEAT PROTEIN 21 HOMOLOG"/>
    <property type="match status" value="1"/>
</dbReference>
<feature type="compositionally biased region" description="Basic and acidic residues" evidence="22">
    <location>
        <begin position="2649"/>
        <end position="2665"/>
    </location>
</feature>
<dbReference type="Pfam" id="PF01728">
    <property type="entry name" value="FtsJ"/>
    <property type="match status" value="1"/>
</dbReference>
<feature type="binding site" evidence="19">
    <location>
        <position position="1449"/>
    </location>
    <ligand>
        <name>S-adenosyl-L-methionine</name>
        <dbReference type="ChEBI" id="CHEBI:59789"/>
    </ligand>
</feature>
<dbReference type="InterPro" id="IPR029063">
    <property type="entry name" value="SAM-dependent_MTases_sf"/>
</dbReference>
<evidence type="ECO:0000256" key="19">
    <source>
        <dbReference type="HAMAP-Rule" id="MF_03163"/>
    </source>
</evidence>
<dbReference type="Gene3D" id="3.30.710.10">
    <property type="entry name" value="Potassium Channel Kv1.1, Chain A"/>
    <property type="match status" value="1"/>
</dbReference>
<keyword evidence="10" id="KW-0677">Repeat</keyword>
<evidence type="ECO:0000256" key="17">
    <source>
        <dbReference type="ARBA" id="ARBA00023204"/>
    </source>
</evidence>
<comment type="subcellular location">
    <subcellularLocation>
        <location evidence="1 19">Nucleus</location>
        <location evidence="1 19">Nucleolus</location>
    </subcellularLocation>
</comment>
<dbReference type="Pfam" id="PF07780">
    <property type="entry name" value="Spb1_C"/>
    <property type="match status" value="1"/>
</dbReference>
<evidence type="ECO:0000313" key="24">
    <source>
        <dbReference type="EMBL" id="KFD71482.1"/>
    </source>
</evidence>
<keyword evidence="5 19" id="KW-0698">rRNA processing</keyword>
<evidence type="ECO:0000256" key="3">
    <source>
        <dbReference type="ARBA" id="ARBA00010935"/>
    </source>
</evidence>
<evidence type="ECO:0000256" key="13">
    <source>
        <dbReference type="ARBA" id="ARBA00022803"/>
    </source>
</evidence>
<keyword evidence="6 19" id="KW-0489">Methyltransferase</keyword>
<comment type="catalytic activity">
    <reaction evidence="19">
        <text>a ribonucleotide in rRNA + S-adenosyl-L-methionine = a 2'-O-methylribonucleotide in rRNA + S-adenosyl-L-homocysteine + H(+)</text>
        <dbReference type="Rhea" id="RHEA:48628"/>
        <dbReference type="Rhea" id="RHEA-COMP:12164"/>
        <dbReference type="Rhea" id="RHEA-COMP:12165"/>
        <dbReference type="ChEBI" id="CHEBI:15378"/>
        <dbReference type="ChEBI" id="CHEBI:57856"/>
        <dbReference type="ChEBI" id="CHEBI:59789"/>
        <dbReference type="ChEBI" id="CHEBI:90675"/>
        <dbReference type="ChEBI" id="CHEBI:90676"/>
    </reaction>
</comment>
<dbReference type="InterPro" id="IPR011333">
    <property type="entry name" value="SKP1/BTB/POZ_sf"/>
</dbReference>
<evidence type="ECO:0000259" key="23">
    <source>
        <dbReference type="PROSITE" id="PS50950"/>
    </source>
</evidence>
<dbReference type="SUPFAM" id="SSF57716">
    <property type="entry name" value="Glucocorticoid receptor-like (DNA-binding domain)"/>
    <property type="match status" value="1"/>
</dbReference>
<keyword evidence="8 19" id="KW-0949">S-adenosyl-L-methionine</keyword>
<keyword evidence="4 19" id="KW-0690">Ribosome biogenesis</keyword>
<dbReference type="InterPro" id="IPR056832">
    <property type="entry name" value="ARM_TT21_2nd"/>
</dbReference>
<dbReference type="InterPro" id="IPR019734">
    <property type="entry name" value="TPR_rpt"/>
</dbReference>
<feature type="compositionally biased region" description="Basic residues" evidence="22">
    <location>
        <begin position="1716"/>
        <end position="1725"/>
    </location>
</feature>
<evidence type="ECO:0000256" key="4">
    <source>
        <dbReference type="ARBA" id="ARBA00022517"/>
    </source>
</evidence>
<dbReference type="InterPro" id="IPR015507">
    <property type="entry name" value="rRNA-MeTfrase_E"/>
</dbReference>
<evidence type="ECO:0000256" key="18">
    <source>
        <dbReference type="ARBA" id="ARBA00023242"/>
    </source>
</evidence>
<dbReference type="EMBL" id="KL367482">
    <property type="protein sequence ID" value="KFD71482.1"/>
    <property type="molecule type" value="Genomic_DNA"/>
</dbReference>
<comment type="similarity">
    <text evidence="19">Belongs to the class I-like SAM-binding methyltransferase superfamily. RNA methyltransferase RlmE family. SPB1 subfamily.</text>
</comment>
<evidence type="ECO:0000256" key="21">
    <source>
        <dbReference type="PROSITE-ProRule" id="PRU00339"/>
    </source>
</evidence>
<dbReference type="SUPFAM" id="SSF53335">
    <property type="entry name" value="S-adenosyl-L-methionine-dependent methyltransferases"/>
    <property type="match status" value="1"/>
</dbReference>
<dbReference type="Pfam" id="PF25060">
    <property type="entry name" value="ARM_TT21_2nd"/>
    <property type="match status" value="2"/>
</dbReference>
<dbReference type="HAMAP" id="MF_01547">
    <property type="entry name" value="RNA_methyltr_E"/>
    <property type="match status" value="1"/>
</dbReference>
<dbReference type="GO" id="GO:0006310">
    <property type="term" value="P:DNA recombination"/>
    <property type="evidence" value="ECO:0007669"/>
    <property type="project" value="UniProtKB-KW"/>
</dbReference>
<dbReference type="InterPro" id="IPR011990">
    <property type="entry name" value="TPR-like_helical_dom_sf"/>
</dbReference>
<dbReference type="InterPro" id="IPR006612">
    <property type="entry name" value="THAP_Znf"/>
</dbReference>
<evidence type="ECO:0000256" key="5">
    <source>
        <dbReference type="ARBA" id="ARBA00022552"/>
    </source>
</evidence>
<feature type="coiled-coil region" evidence="19">
    <location>
        <begin position="2019"/>
        <end position="2049"/>
    </location>
</feature>
<dbReference type="InterPro" id="IPR038441">
    <property type="entry name" value="THAP_Znf_sf"/>
</dbReference>
<comment type="similarity">
    <text evidence="3">Belongs to the TTC21 family.</text>
</comment>
<keyword evidence="19" id="KW-0175">Coiled coil</keyword>
<feature type="region of interest" description="Disordered" evidence="22">
    <location>
        <begin position="1764"/>
        <end position="1792"/>
    </location>
</feature>
<feature type="compositionally biased region" description="Acidic residues" evidence="22">
    <location>
        <begin position="1772"/>
        <end position="1788"/>
    </location>
</feature>
<reference evidence="24" key="1">
    <citation type="journal article" date="2014" name="Nat. Genet.">
        <title>Genome and transcriptome of the porcine whipworm Trichuris suis.</title>
        <authorList>
            <person name="Jex A.R."/>
            <person name="Nejsum P."/>
            <person name="Schwarz E.M."/>
            <person name="Hu L."/>
            <person name="Young N.D."/>
            <person name="Hall R.S."/>
            <person name="Korhonen P.K."/>
            <person name="Liao S."/>
            <person name="Thamsborg S."/>
            <person name="Xia J."/>
            <person name="Xu P."/>
            <person name="Wang S."/>
            <person name="Scheerlinck J.P."/>
            <person name="Hofmann A."/>
            <person name="Sternberg P.W."/>
            <person name="Wang J."/>
            <person name="Gasser R.B."/>
        </authorList>
    </citation>
    <scope>NUCLEOTIDE SEQUENCE [LARGE SCALE GENOMIC DNA]</scope>
    <source>
        <strain evidence="24">DCEP-RM93F</strain>
    </source>
</reference>
<feature type="region of interest" description="Disordered" evidence="22">
    <location>
        <begin position="1843"/>
        <end position="1873"/>
    </location>
</feature>
<feature type="active site" description="Proton acceptor" evidence="19">
    <location>
        <position position="1514"/>
    </location>
</feature>
<dbReference type="GO" id="GO:0006281">
    <property type="term" value="P:DNA repair"/>
    <property type="evidence" value="ECO:0007669"/>
    <property type="project" value="UniProtKB-KW"/>
</dbReference>
<evidence type="ECO:0000256" key="8">
    <source>
        <dbReference type="ARBA" id="ARBA00022691"/>
    </source>
</evidence>
<keyword evidence="15 20" id="KW-0238">DNA-binding</keyword>
<dbReference type="GO" id="GO:0061512">
    <property type="term" value="P:protein localization to cilium"/>
    <property type="evidence" value="ECO:0007669"/>
    <property type="project" value="TreeGrafter"/>
</dbReference>
<dbReference type="SUPFAM" id="SSF48452">
    <property type="entry name" value="TPR-like"/>
    <property type="match status" value="4"/>
</dbReference>
<dbReference type="InterPro" id="IPR024576">
    <property type="entry name" value="rRNA_MeTfrase_Spb1_DUF3381"/>
</dbReference>
<dbReference type="Pfam" id="PF09494">
    <property type="entry name" value="Slx4"/>
    <property type="match status" value="1"/>
</dbReference>
<feature type="binding site" evidence="19">
    <location>
        <position position="1433"/>
    </location>
    <ligand>
        <name>S-adenosyl-L-methionine</name>
        <dbReference type="ChEBI" id="CHEBI:59789"/>
    </ligand>
</feature>
<keyword evidence="9" id="KW-0479">Metal-binding</keyword>
<keyword evidence="12 20" id="KW-0863">Zinc-finger</keyword>
<feature type="binding site" evidence="19">
    <location>
        <position position="1415"/>
    </location>
    <ligand>
        <name>S-adenosyl-L-methionine</name>
        <dbReference type="ChEBI" id="CHEBI:59789"/>
    </ligand>
</feature>
<keyword evidence="11" id="KW-0227">DNA damage</keyword>
<evidence type="ECO:0000256" key="6">
    <source>
        <dbReference type="ARBA" id="ARBA00022603"/>
    </source>
</evidence>
<dbReference type="GO" id="GO:0005730">
    <property type="term" value="C:nucleolus"/>
    <property type="evidence" value="ECO:0007669"/>
    <property type="project" value="UniProtKB-SubCell"/>
</dbReference>
<dbReference type="GO" id="GO:0008270">
    <property type="term" value="F:zinc ion binding"/>
    <property type="evidence" value="ECO:0007669"/>
    <property type="project" value="UniProtKB-KW"/>
</dbReference>
<dbReference type="PROSITE" id="PS50005">
    <property type="entry name" value="TPR"/>
    <property type="match status" value="2"/>
</dbReference>
<dbReference type="Pfam" id="PF05485">
    <property type="entry name" value="THAP"/>
    <property type="match status" value="1"/>
</dbReference>
<evidence type="ECO:0000256" key="22">
    <source>
        <dbReference type="SAM" id="MobiDB-lite"/>
    </source>
</evidence>
<keyword evidence="18 19" id="KW-0539">Nucleus</keyword>
<keyword evidence="14" id="KW-0862">Zinc</keyword>
<dbReference type="PROSITE" id="PS50950">
    <property type="entry name" value="ZF_THAP"/>
    <property type="match status" value="1"/>
</dbReference>
<evidence type="ECO:0000256" key="7">
    <source>
        <dbReference type="ARBA" id="ARBA00022679"/>
    </source>
</evidence>
<evidence type="ECO:0000256" key="2">
    <source>
        <dbReference type="ARBA" id="ARBA00006661"/>
    </source>
</evidence>
<dbReference type="EC" id="2.1.1.-" evidence="19"/>
<dbReference type="Proteomes" id="UP000030758">
    <property type="component" value="Unassembled WGS sequence"/>
</dbReference>
<dbReference type="Pfam" id="PF25068">
    <property type="entry name" value="ARM_TT21_4th"/>
    <property type="match status" value="1"/>
</dbReference>
<dbReference type="GO" id="GO:0003677">
    <property type="term" value="F:DNA binding"/>
    <property type="evidence" value="ECO:0007669"/>
    <property type="project" value="UniProtKB-UniRule"/>
</dbReference>
<comment type="function">
    <text evidence="19">Probable methyltransferase involved in the maturation of rRNA and in the biogenesis of ribosomal subunits.</text>
</comment>
<dbReference type="InterPro" id="IPR056836">
    <property type="entry name" value="ARM_TT21_4th"/>
</dbReference>
<dbReference type="Pfam" id="PF11861">
    <property type="entry name" value="DUF3381"/>
    <property type="match status" value="1"/>
</dbReference>
<dbReference type="GO" id="GO:0035721">
    <property type="term" value="P:intraciliary retrograde transport"/>
    <property type="evidence" value="ECO:0007669"/>
    <property type="project" value="TreeGrafter"/>
</dbReference>
<keyword evidence="7 19" id="KW-0808">Transferase</keyword>
<dbReference type="GO" id="GO:0033557">
    <property type="term" value="C:Slx1-Slx4 complex"/>
    <property type="evidence" value="ECO:0007669"/>
    <property type="project" value="InterPro"/>
</dbReference>
<dbReference type="Pfam" id="PF25058">
    <property type="entry name" value="ARM_TT21"/>
    <property type="match status" value="1"/>
</dbReference>
<dbReference type="CDD" id="cd22999">
    <property type="entry name" value="SAP_SLX4"/>
    <property type="match status" value="1"/>
</dbReference>
<feature type="region of interest" description="Disordered" evidence="22">
    <location>
        <begin position="1675"/>
        <end position="1725"/>
    </location>
</feature>
<dbReference type="Gene3D" id="1.25.40.10">
    <property type="entry name" value="Tetratricopeptide repeat domain"/>
    <property type="match status" value="4"/>
</dbReference>
<accession>A0A085NPT6</accession>
<dbReference type="Pfam" id="PF25063">
    <property type="entry name" value="ARM_TT21_C"/>
    <property type="match status" value="1"/>
</dbReference>
<dbReference type="Gene3D" id="3.40.50.150">
    <property type="entry name" value="Vaccinia Virus protein VP39"/>
    <property type="match status" value="1"/>
</dbReference>
<evidence type="ECO:0000256" key="1">
    <source>
        <dbReference type="ARBA" id="ARBA00004604"/>
    </source>
</evidence>